<dbReference type="Proteomes" id="UP000277294">
    <property type="component" value="Unassembled WGS sequence"/>
</dbReference>
<keyword evidence="4" id="KW-1185">Reference proteome</keyword>
<dbReference type="PRINTS" id="PR01438">
    <property type="entry name" value="UNVRSLSTRESS"/>
</dbReference>
<dbReference type="InterPro" id="IPR006015">
    <property type="entry name" value="Universal_stress_UspA"/>
</dbReference>
<dbReference type="InterPro" id="IPR014729">
    <property type="entry name" value="Rossmann-like_a/b/a_fold"/>
</dbReference>
<dbReference type="Gene3D" id="3.40.50.620">
    <property type="entry name" value="HUPs"/>
    <property type="match status" value="1"/>
</dbReference>
<sequence>MYKKLLVPLDGSPTSRLALAEAAMVARLCGARIELLHVVNELDHVSGRETPAVYIREIRPMFLKAGQELLDAARAELAAEGIEVEVSLQESKGARVSEMIVDRAVQGGADLIVLGTHGRRGVNRVLIGSDAEQVSRTSPVPVMLVRQARKTG</sequence>
<dbReference type="CDD" id="cd00293">
    <property type="entry name" value="USP-like"/>
    <property type="match status" value="1"/>
</dbReference>
<dbReference type="PANTHER" id="PTHR46268:SF15">
    <property type="entry name" value="UNIVERSAL STRESS PROTEIN HP_0031"/>
    <property type="match status" value="1"/>
</dbReference>
<evidence type="ECO:0000256" key="1">
    <source>
        <dbReference type="ARBA" id="ARBA00008791"/>
    </source>
</evidence>
<reference evidence="3 4" key="1">
    <citation type="submission" date="2018-10" db="EMBL/GenBank/DDBJ databases">
        <authorList>
            <person name="Criscuolo A."/>
        </authorList>
    </citation>
    <scope>NUCLEOTIDE SEQUENCE [LARGE SCALE GENOMIC DNA]</scope>
    <source>
        <strain evidence="3">DnA1</strain>
    </source>
</reference>
<dbReference type="Pfam" id="PF00582">
    <property type="entry name" value="Usp"/>
    <property type="match status" value="1"/>
</dbReference>
<dbReference type="PANTHER" id="PTHR46268">
    <property type="entry name" value="STRESS RESPONSE PROTEIN NHAX"/>
    <property type="match status" value="1"/>
</dbReference>
<dbReference type="OrthoDB" id="8547832at2"/>
<evidence type="ECO:0000313" key="4">
    <source>
        <dbReference type="Proteomes" id="UP000277294"/>
    </source>
</evidence>
<comment type="similarity">
    <text evidence="1">Belongs to the universal stress protein A family.</text>
</comment>
<organism evidence="3 4">
    <name type="scientific">Pigmentiphaga humi</name>
    <dbReference type="NCBI Taxonomy" id="2478468"/>
    <lineage>
        <taxon>Bacteria</taxon>
        <taxon>Pseudomonadati</taxon>
        <taxon>Pseudomonadota</taxon>
        <taxon>Betaproteobacteria</taxon>
        <taxon>Burkholderiales</taxon>
        <taxon>Alcaligenaceae</taxon>
        <taxon>Pigmentiphaga</taxon>
    </lineage>
</organism>
<dbReference type="EMBL" id="UWPJ01000015">
    <property type="protein sequence ID" value="VCU69747.1"/>
    <property type="molecule type" value="Genomic_DNA"/>
</dbReference>
<protein>
    <submittedName>
        <fullName evidence="3">Universal stress protein</fullName>
    </submittedName>
</protein>
<name>A0A3P4B0C3_9BURK</name>
<accession>A0A3P4B0C3</accession>
<evidence type="ECO:0000259" key="2">
    <source>
        <dbReference type="Pfam" id="PF00582"/>
    </source>
</evidence>
<dbReference type="RefSeq" id="WP_124079252.1">
    <property type="nucleotide sequence ID" value="NZ_UWPJ01000015.1"/>
</dbReference>
<evidence type="ECO:0000313" key="3">
    <source>
        <dbReference type="EMBL" id="VCU69747.1"/>
    </source>
</evidence>
<feature type="domain" description="UspA" evidence="2">
    <location>
        <begin position="1"/>
        <end position="146"/>
    </location>
</feature>
<dbReference type="InterPro" id="IPR006016">
    <property type="entry name" value="UspA"/>
</dbReference>
<dbReference type="AlphaFoldDB" id="A0A3P4B0C3"/>
<dbReference type="SUPFAM" id="SSF52402">
    <property type="entry name" value="Adenine nucleotide alpha hydrolases-like"/>
    <property type="match status" value="1"/>
</dbReference>
<proteinExistence type="inferred from homology"/>
<gene>
    <name evidence="3" type="ORF">PIGHUM_01812</name>
</gene>